<evidence type="ECO:0008006" key="4">
    <source>
        <dbReference type="Google" id="ProtNLM"/>
    </source>
</evidence>
<feature type="region of interest" description="Disordered" evidence="1">
    <location>
        <begin position="321"/>
        <end position="365"/>
    </location>
</feature>
<evidence type="ECO:0000313" key="3">
    <source>
        <dbReference type="Proteomes" id="UP000281406"/>
    </source>
</evidence>
<sequence length="365" mass="38299">MGIFLVPVPPKPLKADERLCRLRQGGRPLERYVEEFLEVSNLVSWTDACINVVFLMGLDKDVIRYNEPACNFSLVDSLNSILLLNGSNFEVDEIQKNQSPCPAPSATYRASPAHLTPEPCTYRFNGPAYAWPPVATKPSAPAAAEPSGPAYSWPPVAAKPSAPAAAAEPSGPAYSRPPVAAEPSAPAAAEPYGPAYSSPPALSEPAAPALSEPVAPVSTEPVPVPVGILIVFEGMDWTSLPASPVSAAEPASPVCHEPAPALSEPFQARHKPAPALSEPFQAHGSTPLRGLTKTSLNLPKYFLGGGQVPVGGVHVGATHVGGLPTPPWQPTSPDPPWPAKAPDPPWLMDPPWRPPLQPTPLPAPA</sequence>
<protein>
    <recommendedName>
        <fullName evidence="4">Retrotransposon gag domain-containing protein</fullName>
    </recommendedName>
</protein>
<feature type="compositionally biased region" description="Pro residues" evidence="1">
    <location>
        <begin position="324"/>
        <end position="365"/>
    </location>
</feature>
<feature type="region of interest" description="Disordered" evidence="1">
    <location>
        <begin position="161"/>
        <end position="207"/>
    </location>
</feature>
<dbReference type="Proteomes" id="UP000281406">
    <property type="component" value="Unassembled WGS sequence"/>
</dbReference>
<name>A0A3N0YGJ0_ANAGA</name>
<evidence type="ECO:0000256" key="1">
    <source>
        <dbReference type="SAM" id="MobiDB-lite"/>
    </source>
</evidence>
<keyword evidence="3" id="KW-1185">Reference proteome</keyword>
<accession>A0A3N0YGJ0</accession>
<dbReference type="EMBL" id="RJVU01042598">
    <property type="protein sequence ID" value="ROL45267.1"/>
    <property type="molecule type" value="Genomic_DNA"/>
</dbReference>
<comment type="caution">
    <text evidence="2">The sequence shown here is derived from an EMBL/GenBank/DDBJ whole genome shotgun (WGS) entry which is preliminary data.</text>
</comment>
<reference evidence="2 3" key="1">
    <citation type="submission" date="2018-10" db="EMBL/GenBank/DDBJ databases">
        <title>Genome assembly for a Yunnan-Guizhou Plateau 3E fish, Anabarilius grahami (Regan), and its evolutionary and genetic applications.</title>
        <authorList>
            <person name="Jiang W."/>
        </authorList>
    </citation>
    <scope>NUCLEOTIDE SEQUENCE [LARGE SCALE GENOMIC DNA]</scope>
    <source>
        <strain evidence="2">AG-KIZ</strain>
        <tissue evidence="2">Muscle</tissue>
    </source>
</reference>
<evidence type="ECO:0000313" key="2">
    <source>
        <dbReference type="EMBL" id="ROL45267.1"/>
    </source>
</evidence>
<organism evidence="2 3">
    <name type="scientific">Anabarilius grahami</name>
    <name type="common">Kanglang fish</name>
    <name type="synonym">Barilius grahami</name>
    <dbReference type="NCBI Taxonomy" id="495550"/>
    <lineage>
        <taxon>Eukaryota</taxon>
        <taxon>Metazoa</taxon>
        <taxon>Chordata</taxon>
        <taxon>Craniata</taxon>
        <taxon>Vertebrata</taxon>
        <taxon>Euteleostomi</taxon>
        <taxon>Actinopterygii</taxon>
        <taxon>Neopterygii</taxon>
        <taxon>Teleostei</taxon>
        <taxon>Ostariophysi</taxon>
        <taxon>Cypriniformes</taxon>
        <taxon>Xenocyprididae</taxon>
        <taxon>Xenocypridinae</taxon>
        <taxon>Xenocypridinae incertae sedis</taxon>
        <taxon>Anabarilius</taxon>
    </lineage>
</organism>
<dbReference type="AlphaFoldDB" id="A0A3N0YGJ0"/>
<dbReference type="OrthoDB" id="8963682at2759"/>
<proteinExistence type="predicted"/>
<gene>
    <name evidence="2" type="ORF">DPX16_17878</name>
</gene>